<dbReference type="AlphaFoldDB" id="A0A9D4YU74"/>
<feature type="chain" id="PRO_5038559931" description="SGNH hydrolase-type esterase domain-containing protein" evidence="1">
    <location>
        <begin position="16"/>
        <end position="276"/>
    </location>
</feature>
<keyword evidence="4" id="KW-1185">Reference proteome</keyword>
<protein>
    <recommendedName>
        <fullName evidence="2">SGNH hydrolase-type esterase domain-containing protein</fullName>
    </recommendedName>
</protein>
<dbReference type="OrthoDB" id="505607at2759"/>
<sequence length="276" mass="29883">MFTLLVLVLAATCSAQRLTPGPRLGNADWRKCWAKELREAKTQPSDLLFLGDSLTESWRGTDHCELCNESVRSTCKGAPAVFRASFGKWRSSIQGIAGDQSANLIWRLQNGVIARNRQPKVAVLLIGTNDFGAAAAGKSGAAASKALAAAVPGTAARVLQAAAYMRKVIPNTHVIVMALLPRGTNSGTFLPVRYNDHRWPSTYTAALRGVNARLRDGTRRDPKLLYLDCGSRFLKGKTIDASLMPDALHPNAAGHRVLAACMRPLIAKLMHQQSRT</sequence>
<proteinExistence type="predicted"/>
<organism evidence="3 4">
    <name type="scientific">Chlorella vulgaris</name>
    <name type="common">Green alga</name>
    <dbReference type="NCBI Taxonomy" id="3077"/>
    <lineage>
        <taxon>Eukaryota</taxon>
        <taxon>Viridiplantae</taxon>
        <taxon>Chlorophyta</taxon>
        <taxon>core chlorophytes</taxon>
        <taxon>Trebouxiophyceae</taxon>
        <taxon>Chlorellales</taxon>
        <taxon>Chlorellaceae</taxon>
        <taxon>Chlorella clade</taxon>
        <taxon>Chlorella</taxon>
    </lineage>
</organism>
<dbReference type="Proteomes" id="UP001055712">
    <property type="component" value="Unassembled WGS sequence"/>
</dbReference>
<evidence type="ECO:0000313" key="3">
    <source>
        <dbReference type="EMBL" id="KAI3426405.1"/>
    </source>
</evidence>
<dbReference type="GO" id="GO:0004622">
    <property type="term" value="F:phosphatidylcholine lysophospholipase activity"/>
    <property type="evidence" value="ECO:0007669"/>
    <property type="project" value="TreeGrafter"/>
</dbReference>
<feature type="signal peptide" evidence="1">
    <location>
        <begin position="1"/>
        <end position="15"/>
    </location>
</feature>
<accession>A0A9D4YU74</accession>
<dbReference type="InterPro" id="IPR036514">
    <property type="entry name" value="SGNH_hydro_sf"/>
</dbReference>
<comment type="caution">
    <text evidence="3">The sequence shown here is derived from an EMBL/GenBank/DDBJ whole genome shotgun (WGS) entry which is preliminary data.</text>
</comment>
<dbReference type="InterPro" id="IPR051532">
    <property type="entry name" value="Ester_Hydrolysis_Enzymes"/>
</dbReference>
<feature type="domain" description="SGNH hydrolase-type esterase" evidence="2">
    <location>
        <begin position="49"/>
        <end position="257"/>
    </location>
</feature>
<evidence type="ECO:0000313" key="4">
    <source>
        <dbReference type="Proteomes" id="UP001055712"/>
    </source>
</evidence>
<reference evidence="3" key="2">
    <citation type="submission" date="2020-11" db="EMBL/GenBank/DDBJ databases">
        <authorList>
            <person name="Cecchin M."/>
            <person name="Marcolungo L."/>
            <person name="Rossato M."/>
            <person name="Girolomoni L."/>
            <person name="Cosentino E."/>
            <person name="Cuine S."/>
            <person name="Li-Beisson Y."/>
            <person name="Delledonne M."/>
            <person name="Ballottari M."/>
        </authorList>
    </citation>
    <scope>NUCLEOTIDE SEQUENCE</scope>
    <source>
        <strain evidence="3">211/11P</strain>
        <tissue evidence="3">Whole cell</tissue>
    </source>
</reference>
<dbReference type="Gene3D" id="3.40.50.1110">
    <property type="entry name" value="SGNH hydrolase"/>
    <property type="match status" value="1"/>
</dbReference>
<dbReference type="EMBL" id="SIDB01000011">
    <property type="protein sequence ID" value="KAI3426405.1"/>
    <property type="molecule type" value="Genomic_DNA"/>
</dbReference>
<dbReference type="PANTHER" id="PTHR30383">
    <property type="entry name" value="THIOESTERASE 1/PROTEASE 1/LYSOPHOSPHOLIPASE L1"/>
    <property type="match status" value="1"/>
</dbReference>
<keyword evidence="1" id="KW-0732">Signal</keyword>
<evidence type="ECO:0000259" key="2">
    <source>
        <dbReference type="Pfam" id="PF13472"/>
    </source>
</evidence>
<reference evidence="3" key="1">
    <citation type="journal article" date="2019" name="Plant J.">
        <title>Chlorella vulgaris genome assembly and annotation reveals the molecular basis for metabolic acclimation to high light conditions.</title>
        <authorList>
            <person name="Cecchin M."/>
            <person name="Marcolungo L."/>
            <person name="Rossato M."/>
            <person name="Girolomoni L."/>
            <person name="Cosentino E."/>
            <person name="Cuine S."/>
            <person name="Li-Beisson Y."/>
            <person name="Delledonne M."/>
            <person name="Ballottari M."/>
        </authorList>
    </citation>
    <scope>NUCLEOTIDE SEQUENCE</scope>
    <source>
        <strain evidence="3">211/11P</strain>
    </source>
</reference>
<evidence type="ECO:0000256" key="1">
    <source>
        <dbReference type="SAM" id="SignalP"/>
    </source>
</evidence>
<dbReference type="SUPFAM" id="SSF52266">
    <property type="entry name" value="SGNH hydrolase"/>
    <property type="match status" value="1"/>
</dbReference>
<dbReference type="PANTHER" id="PTHR30383:SF5">
    <property type="entry name" value="SGNH HYDROLASE-TYPE ESTERASE DOMAIN-CONTAINING PROTEIN"/>
    <property type="match status" value="1"/>
</dbReference>
<name>A0A9D4YU74_CHLVU</name>
<dbReference type="Pfam" id="PF13472">
    <property type="entry name" value="Lipase_GDSL_2"/>
    <property type="match status" value="1"/>
</dbReference>
<gene>
    <name evidence="3" type="ORF">D9Q98_008775</name>
</gene>
<dbReference type="InterPro" id="IPR013830">
    <property type="entry name" value="SGNH_hydro"/>
</dbReference>